<evidence type="ECO:0000313" key="1">
    <source>
        <dbReference type="EMBL" id="MED6256748.1"/>
    </source>
</evidence>
<organism evidence="1 2">
    <name type="scientific">Ataeniobius toweri</name>
    <dbReference type="NCBI Taxonomy" id="208326"/>
    <lineage>
        <taxon>Eukaryota</taxon>
        <taxon>Metazoa</taxon>
        <taxon>Chordata</taxon>
        <taxon>Craniata</taxon>
        <taxon>Vertebrata</taxon>
        <taxon>Euteleostomi</taxon>
        <taxon>Actinopterygii</taxon>
        <taxon>Neopterygii</taxon>
        <taxon>Teleostei</taxon>
        <taxon>Neoteleostei</taxon>
        <taxon>Acanthomorphata</taxon>
        <taxon>Ovalentaria</taxon>
        <taxon>Atherinomorphae</taxon>
        <taxon>Cyprinodontiformes</taxon>
        <taxon>Goodeidae</taxon>
        <taxon>Ataeniobius</taxon>
    </lineage>
</organism>
<reference evidence="1 2" key="1">
    <citation type="submission" date="2021-07" db="EMBL/GenBank/DDBJ databases">
        <authorList>
            <person name="Palmer J.M."/>
        </authorList>
    </citation>
    <scope>NUCLEOTIDE SEQUENCE [LARGE SCALE GENOMIC DNA]</scope>
    <source>
        <strain evidence="1 2">AT_MEX2019</strain>
        <tissue evidence="1">Muscle</tissue>
    </source>
</reference>
<protein>
    <submittedName>
        <fullName evidence="1">Uncharacterized protein</fullName>
    </submittedName>
</protein>
<accession>A0ABU7C239</accession>
<gene>
    <name evidence="1" type="ORF">ATANTOWER_014883</name>
</gene>
<keyword evidence="2" id="KW-1185">Reference proteome</keyword>
<proteinExistence type="predicted"/>
<comment type="caution">
    <text evidence="1">The sequence shown here is derived from an EMBL/GenBank/DDBJ whole genome shotgun (WGS) entry which is preliminary data.</text>
</comment>
<dbReference type="Proteomes" id="UP001345963">
    <property type="component" value="Unassembled WGS sequence"/>
</dbReference>
<evidence type="ECO:0000313" key="2">
    <source>
        <dbReference type="Proteomes" id="UP001345963"/>
    </source>
</evidence>
<dbReference type="EMBL" id="JAHUTI010078708">
    <property type="protein sequence ID" value="MED6256748.1"/>
    <property type="molecule type" value="Genomic_DNA"/>
</dbReference>
<name>A0ABU7C239_9TELE</name>
<sequence length="114" mass="12636">MHSLGKLVLGANFSCSGSFTQTADLLLDLSFSSVNLLNISPTHSIESSQMDQTVTFPVCLQPFKILEGELCNVPDTHLLLTFFLAQELLLELYLIPGVTVSILEKLNIYGTYRR</sequence>